<dbReference type="InParanoid" id="K1QTC4"/>
<dbReference type="EMBL" id="JH818089">
    <property type="protein sequence ID" value="EKC34479.1"/>
    <property type="molecule type" value="Genomic_DNA"/>
</dbReference>
<gene>
    <name evidence="1" type="ORF">CGI_10015404</name>
</gene>
<evidence type="ECO:0000313" key="1">
    <source>
        <dbReference type="EMBL" id="EKC34479.1"/>
    </source>
</evidence>
<evidence type="ECO:0008006" key="2">
    <source>
        <dbReference type="Google" id="ProtNLM"/>
    </source>
</evidence>
<dbReference type="HOGENOM" id="CLU_1620644_0_0_1"/>
<dbReference type="AlphaFoldDB" id="K1QTC4"/>
<name>K1QTC4_MAGGI</name>
<dbReference type="InterPro" id="IPR016187">
    <property type="entry name" value="CTDL_fold"/>
</dbReference>
<dbReference type="SUPFAM" id="SSF56436">
    <property type="entry name" value="C-type lectin-like"/>
    <property type="match status" value="1"/>
</dbReference>
<sequence>MLDPINSKPMKESDIIPLKGASGFSGSGNRLEVKKEDYVFGEKYKIVPPGNTRITWGQARKNCQTMGHGWDLLKIQSRAEDLIIREMLKCELRERGDGWFFGGISKNGMWSYADGDSMKYQAFGAMPLRDTMVAARTFVLYGAIFQSNLAWGYLYPYSNNIMGYICEAQYC</sequence>
<reference evidence="1" key="1">
    <citation type="journal article" date="2012" name="Nature">
        <title>The oyster genome reveals stress adaptation and complexity of shell formation.</title>
        <authorList>
            <person name="Zhang G."/>
            <person name="Fang X."/>
            <person name="Guo X."/>
            <person name="Li L."/>
            <person name="Luo R."/>
            <person name="Xu F."/>
            <person name="Yang P."/>
            <person name="Zhang L."/>
            <person name="Wang X."/>
            <person name="Qi H."/>
            <person name="Xiong Z."/>
            <person name="Que H."/>
            <person name="Xie Y."/>
            <person name="Holland P.W."/>
            <person name="Paps J."/>
            <person name="Zhu Y."/>
            <person name="Wu F."/>
            <person name="Chen Y."/>
            <person name="Wang J."/>
            <person name="Peng C."/>
            <person name="Meng J."/>
            <person name="Yang L."/>
            <person name="Liu J."/>
            <person name="Wen B."/>
            <person name="Zhang N."/>
            <person name="Huang Z."/>
            <person name="Zhu Q."/>
            <person name="Feng Y."/>
            <person name="Mount A."/>
            <person name="Hedgecock D."/>
            <person name="Xu Z."/>
            <person name="Liu Y."/>
            <person name="Domazet-Loso T."/>
            <person name="Du Y."/>
            <person name="Sun X."/>
            <person name="Zhang S."/>
            <person name="Liu B."/>
            <person name="Cheng P."/>
            <person name="Jiang X."/>
            <person name="Li J."/>
            <person name="Fan D."/>
            <person name="Wang W."/>
            <person name="Fu W."/>
            <person name="Wang T."/>
            <person name="Wang B."/>
            <person name="Zhang J."/>
            <person name="Peng Z."/>
            <person name="Li Y."/>
            <person name="Li N."/>
            <person name="Wang J."/>
            <person name="Chen M."/>
            <person name="He Y."/>
            <person name="Tan F."/>
            <person name="Song X."/>
            <person name="Zheng Q."/>
            <person name="Huang R."/>
            <person name="Yang H."/>
            <person name="Du X."/>
            <person name="Chen L."/>
            <person name="Yang M."/>
            <person name="Gaffney P.M."/>
            <person name="Wang S."/>
            <person name="Luo L."/>
            <person name="She Z."/>
            <person name="Ming Y."/>
            <person name="Huang W."/>
            <person name="Zhang S."/>
            <person name="Huang B."/>
            <person name="Zhang Y."/>
            <person name="Qu T."/>
            <person name="Ni P."/>
            <person name="Miao G."/>
            <person name="Wang J."/>
            <person name="Wang Q."/>
            <person name="Steinberg C.E."/>
            <person name="Wang H."/>
            <person name="Li N."/>
            <person name="Qian L."/>
            <person name="Zhang G."/>
            <person name="Li Y."/>
            <person name="Yang H."/>
            <person name="Liu X."/>
            <person name="Wang J."/>
            <person name="Yin Y."/>
            <person name="Wang J."/>
        </authorList>
    </citation>
    <scope>NUCLEOTIDE SEQUENCE [LARGE SCALE GENOMIC DNA]</scope>
    <source>
        <strain evidence="1">05x7-T-G4-1.051#20</strain>
    </source>
</reference>
<dbReference type="InterPro" id="IPR016186">
    <property type="entry name" value="C-type_lectin-like/link_sf"/>
</dbReference>
<dbReference type="Gene3D" id="3.10.100.10">
    <property type="entry name" value="Mannose-Binding Protein A, subunit A"/>
    <property type="match status" value="1"/>
</dbReference>
<protein>
    <recommendedName>
        <fullName evidence="2">C-type lectin domain-containing protein</fullName>
    </recommendedName>
</protein>
<dbReference type="CDD" id="cd00037">
    <property type="entry name" value="CLECT"/>
    <property type="match status" value="1"/>
</dbReference>
<proteinExistence type="predicted"/>
<accession>K1QTC4</accession>
<organism evidence="1">
    <name type="scientific">Magallana gigas</name>
    <name type="common">Pacific oyster</name>
    <name type="synonym">Crassostrea gigas</name>
    <dbReference type="NCBI Taxonomy" id="29159"/>
    <lineage>
        <taxon>Eukaryota</taxon>
        <taxon>Metazoa</taxon>
        <taxon>Spiralia</taxon>
        <taxon>Lophotrochozoa</taxon>
        <taxon>Mollusca</taxon>
        <taxon>Bivalvia</taxon>
        <taxon>Autobranchia</taxon>
        <taxon>Pteriomorphia</taxon>
        <taxon>Ostreida</taxon>
        <taxon>Ostreoidea</taxon>
        <taxon>Ostreidae</taxon>
        <taxon>Magallana</taxon>
    </lineage>
</organism>